<dbReference type="CDD" id="cd04724">
    <property type="entry name" value="Tryptophan_synthase_alpha"/>
    <property type="match status" value="1"/>
</dbReference>
<organism evidence="10">
    <name type="scientific">hydrothermal vent metagenome</name>
    <dbReference type="NCBI Taxonomy" id="652676"/>
    <lineage>
        <taxon>unclassified sequences</taxon>
        <taxon>metagenomes</taxon>
        <taxon>ecological metagenomes</taxon>
    </lineage>
</organism>
<dbReference type="GO" id="GO:0004834">
    <property type="term" value="F:tryptophan synthase activity"/>
    <property type="evidence" value="ECO:0007669"/>
    <property type="project" value="UniProtKB-EC"/>
</dbReference>
<dbReference type="InterPro" id="IPR011060">
    <property type="entry name" value="RibuloseP-bd_barrel"/>
</dbReference>
<dbReference type="InterPro" id="IPR018204">
    <property type="entry name" value="Trp_synthase_alpha_AS"/>
</dbReference>
<dbReference type="NCBIfam" id="TIGR00262">
    <property type="entry name" value="trpA"/>
    <property type="match status" value="1"/>
</dbReference>
<gene>
    <name evidence="10" type="ORF">MNBD_GAMMA26-2240</name>
</gene>
<dbReference type="UniPathway" id="UPA00035">
    <property type="reaction ID" value="UER00044"/>
</dbReference>
<keyword evidence="8 10" id="KW-0456">Lyase</keyword>
<keyword evidence="5" id="KW-0028">Amino-acid biosynthesis</keyword>
<comment type="subunit">
    <text evidence="3">Tetramer of two alpha and two beta chains.</text>
</comment>
<sequence>MSRIAARFEALHAQGRTALIPYVTAGDPGPAVTVPLMHAMVTAGADIIELGVPFSDPMADGPVIQRASERALVHHTSLGDVMEMVRSFRVQDQDTPVVLMGYLNPIEVMGYEAFAIAAADAGVDAALTVDLPPEEAGELLPALNERGLDAIFLLAPTTVDARIESICSAASGFVYYVSLKGVTGASNLDLAEVKQKVSEIRCVTDLPVGVGFGIKDAATAAAVAQVADAVVVGSALVAKVEELSATPDEIAPAVAGILAEMRTAMGE</sequence>
<dbReference type="AlphaFoldDB" id="A0A3B1BC61"/>
<name>A0A3B1BC61_9ZZZZ</name>
<evidence type="ECO:0000256" key="8">
    <source>
        <dbReference type="ARBA" id="ARBA00023239"/>
    </source>
</evidence>
<evidence type="ECO:0000256" key="9">
    <source>
        <dbReference type="ARBA" id="ARBA00049047"/>
    </source>
</evidence>
<dbReference type="GO" id="GO:0005829">
    <property type="term" value="C:cytosol"/>
    <property type="evidence" value="ECO:0007669"/>
    <property type="project" value="TreeGrafter"/>
</dbReference>
<accession>A0A3B1BC61</accession>
<dbReference type="EMBL" id="UOFX01000044">
    <property type="protein sequence ID" value="VAX08998.1"/>
    <property type="molecule type" value="Genomic_DNA"/>
</dbReference>
<dbReference type="InterPro" id="IPR002028">
    <property type="entry name" value="Trp_synthase_suA"/>
</dbReference>
<dbReference type="HAMAP" id="MF_00131">
    <property type="entry name" value="Trp_synth_alpha"/>
    <property type="match status" value="1"/>
</dbReference>
<evidence type="ECO:0000256" key="2">
    <source>
        <dbReference type="ARBA" id="ARBA00004733"/>
    </source>
</evidence>
<protein>
    <recommendedName>
        <fullName evidence="4">tryptophan synthase</fullName>
        <ecNumber evidence="4">4.2.1.20</ecNumber>
    </recommendedName>
</protein>
<dbReference type="FunFam" id="3.20.20.70:FF:000037">
    <property type="entry name" value="Tryptophan synthase alpha chain"/>
    <property type="match status" value="1"/>
</dbReference>
<comment type="function">
    <text evidence="1">The alpha subunit is responsible for the aldol cleavage of indoleglycerol phosphate to indole and glyceraldehyde 3-phosphate.</text>
</comment>
<dbReference type="SUPFAM" id="SSF51366">
    <property type="entry name" value="Ribulose-phoshate binding barrel"/>
    <property type="match status" value="1"/>
</dbReference>
<dbReference type="Pfam" id="PF00290">
    <property type="entry name" value="Trp_syntA"/>
    <property type="match status" value="1"/>
</dbReference>
<evidence type="ECO:0000256" key="4">
    <source>
        <dbReference type="ARBA" id="ARBA00012043"/>
    </source>
</evidence>
<evidence type="ECO:0000256" key="7">
    <source>
        <dbReference type="ARBA" id="ARBA00023141"/>
    </source>
</evidence>
<evidence type="ECO:0000256" key="5">
    <source>
        <dbReference type="ARBA" id="ARBA00022605"/>
    </source>
</evidence>
<dbReference type="Gene3D" id="3.20.20.70">
    <property type="entry name" value="Aldolase class I"/>
    <property type="match status" value="1"/>
</dbReference>
<comment type="pathway">
    <text evidence="2">Amino-acid biosynthesis; L-tryptophan biosynthesis; L-tryptophan from chorismate: step 5/5.</text>
</comment>
<dbReference type="PANTHER" id="PTHR43406:SF1">
    <property type="entry name" value="TRYPTOPHAN SYNTHASE ALPHA CHAIN, CHLOROPLASTIC"/>
    <property type="match status" value="1"/>
</dbReference>
<evidence type="ECO:0000256" key="1">
    <source>
        <dbReference type="ARBA" id="ARBA00003365"/>
    </source>
</evidence>
<dbReference type="PROSITE" id="PS00167">
    <property type="entry name" value="TRP_SYNTHASE_ALPHA"/>
    <property type="match status" value="1"/>
</dbReference>
<proteinExistence type="inferred from homology"/>
<keyword evidence="7" id="KW-0057">Aromatic amino acid biosynthesis</keyword>
<evidence type="ECO:0000256" key="6">
    <source>
        <dbReference type="ARBA" id="ARBA00022822"/>
    </source>
</evidence>
<dbReference type="InterPro" id="IPR013785">
    <property type="entry name" value="Aldolase_TIM"/>
</dbReference>
<reference evidence="10" key="1">
    <citation type="submission" date="2018-06" db="EMBL/GenBank/DDBJ databases">
        <authorList>
            <person name="Zhirakovskaya E."/>
        </authorList>
    </citation>
    <scope>NUCLEOTIDE SEQUENCE</scope>
</reference>
<dbReference type="PANTHER" id="PTHR43406">
    <property type="entry name" value="TRYPTOPHAN SYNTHASE, ALPHA CHAIN"/>
    <property type="match status" value="1"/>
</dbReference>
<evidence type="ECO:0000256" key="3">
    <source>
        <dbReference type="ARBA" id="ARBA00011270"/>
    </source>
</evidence>
<keyword evidence="6" id="KW-0822">Tryptophan biosynthesis</keyword>
<dbReference type="EC" id="4.2.1.20" evidence="4"/>
<evidence type="ECO:0000313" key="10">
    <source>
        <dbReference type="EMBL" id="VAX08998.1"/>
    </source>
</evidence>
<comment type="catalytic activity">
    <reaction evidence="9">
        <text>(1S,2R)-1-C-(indol-3-yl)glycerol 3-phosphate + L-serine = D-glyceraldehyde 3-phosphate + L-tryptophan + H2O</text>
        <dbReference type="Rhea" id="RHEA:10532"/>
        <dbReference type="ChEBI" id="CHEBI:15377"/>
        <dbReference type="ChEBI" id="CHEBI:33384"/>
        <dbReference type="ChEBI" id="CHEBI:57912"/>
        <dbReference type="ChEBI" id="CHEBI:58866"/>
        <dbReference type="ChEBI" id="CHEBI:59776"/>
        <dbReference type="EC" id="4.2.1.20"/>
    </reaction>
</comment>